<comment type="caution">
    <text evidence="1">The sequence shown here is derived from an EMBL/GenBank/DDBJ whole genome shotgun (WGS) entry which is preliminary data.</text>
</comment>
<sequence>MSPSYLLIDALAATAFFALLYRQFFRGSAPSLPPGPPRLPLFGNAFDLPTEFPWKQYAKWSEKYGMPSLAYASLLSLIVLHAGDVISLEFFGQTIIVFNSHSALKDSVLARSSAFTGRPPNKFLDMLGWLGSNIPMTTAGREWRERRRVFEDHFKPAATRKYRHVQTQKIVNLLKCIVDKPDGIDDHTREHVLFSLYYCSLFTAYTGAIILDVVYGYDVKTRDDHFIKINEDVMSILPYLTLPGALIVNTLPILGSLPPWMLGRHFAALVEKGRRSWQQVLYEPFEWVKEGMKNGTAKESLLRTSLADLNDRDTEEARLLAEGLGNAYFGLAHCTSETLATLRTFILNMVLNPHTQVKAREELDRVIGRERIPDFSDRPNLPYVNAILMETLRLHPTTPVGLPHTTEEDVVYDGFYIPKGAMVFANAWAILRDPKRYPEPDVFRPERYLSAEGRVIDDPQMEYAFGYGSRRCPGRHFADATLWLYMASVLAFFEIRKTKNEDGKEIPVDGEYKAVGLFKYVLSLHALGVNHA</sequence>
<name>A0ACB8Q6R2_9AGAM</name>
<dbReference type="Proteomes" id="UP000814128">
    <property type="component" value="Unassembled WGS sequence"/>
</dbReference>
<evidence type="ECO:0000313" key="1">
    <source>
        <dbReference type="EMBL" id="KAI0027362.1"/>
    </source>
</evidence>
<accession>A0ACB8Q6R2</accession>
<reference evidence="1" key="2">
    <citation type="journal article" date="2022" name="New Phytol.">
        <title>Evolutionary transition to the ectomycorrhizal habit in the genomes of a hyperdiverse lineage of mushroom-forming fungi.</title>
        <authorList>
            <person name="Looney B."/>
            <person name="Miyauchi S."/>
            <person name="Morin E."/>
            <person name="Drula E."/>
            <person name="Courty P.E."/>
            <person name="Kohler A."/>
            <person name="Kuo A."/>
            <person name="LaButti K."/>
            <person name="Pangilinan J."/>
            <person name="Lipzen A."/>
            <person name="Riley R."/>
            <person name="Andreopoulos W."/>
            <person name="He G."/>
            <person name="Johnson J."/>
            <person name="Nolan M."/>
            <person name="Tritt A."/>
            <person name="Barry K.W."/>
            <person name="Grigoriev I.V."/>
            <person name="Nagy L.G."/>
            <person name="Hibbett D."/>
            <person name="Henrissat B."/>
            <person name="Matheny P.B."/>
            <person name="Labbe J."/>
            <person name="Martin F.M."/>
        </authorList>
    </citation>
    <scope>NUCLEOTIDE SEQUENCE</scope>
    <source>
        <strain evidence="1">EC-137</strain>
    </source>
</reference>
<reference evidence="1" key="1">
    <citation type="submission" date="2021-02" db="EMBL/GenBank/DDBJ databases">
        <authorList>
            <consortium name="DOE Joint Genome Institute"/>
            <person name="Ahrendt S."/>
            <person name="Looney B.P."/>
            <person name="Miyauchi S."/>
            <person name="Morin E."/>
            <person name="Drula E."/>
            <person name="Courty P.E."/>
            <person name="Chicoki N."/>
            <person name="Fauchery L."/>
            <person name="Kohler A."/>
            <person name="Kuo A."/>
            <person name="Labutti K."/>
            <person name="Pangilinan J."/>
            <person name="Lipzen A."/>
            <person name="Riley R."/>
            <person name="Andreopoulos W."/>
            <person name="He G."/>
            <person name="Johnson J."/>
            <person name="Barry K.W."/>
            <person name="Grigoriev I.V."/>
            <person name="Nagy L."/>
            <person name="Hibbett D."/>
            <person name="Henrissat B."/>
            <person name="Matheny P.B."/>
            <person name="Labbe J."/>
            <person name="Martin F."/>
        </authorList>
    </citation>
    <scope>NUCLEOTIDE SEQUENCE</scope>
    <source>
        <strain evidence="1">EC-137</strain>
    </source>
</reference>
<evidence type="ECO:0000313" key="2">
    <source>
        <dbReference type="Proteomes" id="UP000814128"/>
    </source>
</evidence>
<gene>
    <name evidence="1" type="ORF">K488DRAFT_61817</name>
</gene>
<protein>
    <submittedName>
        <fullName evidence="1">Cytochrome P450</fullName>
    </submittedName>
</protein>
<dbReference type="EMBL" id="MU273922">
    <property type="protein sequence ID" value="KAI0027362.1"/>
    <property type="molecule type" value="Genomic_DNA"/>
</dbReference>
<proteinExistence type="predicted"/>
<keyword evidence="2" id="KW-1185">Reference proteome</keyword>
<organism evidence="1 2">
    <name type="scientific">Vararia minispora EC-137</name>
    <dbReference type="NCBI Taxonomy" id="1314806"/>
    <lineage>
        <taxon>Eukaryota</taxon>
        <taxon>Fungi</taxon>
        <taxon>Dikarya</taxon>
        <taxon>Basidiomycota</taxon>
        <taxon>Agaricomycotina</taxon>
        <taxon>Agaricomycetes</taxon>
        <taxon>Russulales</taxon>
        <taxon>Lachnocladiaceae</taxon>
        <taxon>Vararia</taxon>
    </lineage>
</organism>